<proteinExistence type="predicted"/>
<dbReference type="AlphaFoldDB" id="A0A5V5QH70"/>
<protein>
    <submittedName>
        <fullName evidence="2">Phage tail protein</fullName>
    </submittedName>
</protein>
<dbReference type="EMBL" id="AAGJDN010000021">
    <property type="protein sequence ID" value="EBO6372474.1"/>
    <property type="molecule type" value="Genomic_DNA"/>
</dbReference>
<evidence type="ECO:0000313" key="2">
    <source>
        <dbReference type="EMBL" id="EBQ8522487.1"/>
    </source>
</evidence>
<reference evidence="2" key="1">
    <citation type="submission" date="2018-07" db="EMBL/GenBank/DDBJ databases">
        <authorList>
            <consortium name="PulseNet: The National Subtyping Network for Foodborne Disease Surveillance"/>
            <person name="Tarr C.L."/>
            <person name="Trees E."/>
            <person name="Katz L.S."/>
            <person name="Carleton-Romer H.A."/>
            <person name="Stroika S."/>
            <person name="Kucerova Z."/>
            <person name="Roache K.F."/>
            <person name="Sabol A.L."/>
            <person name="Besser J."/>
            <person name="Gerner-Smidt P."/>
        </authorList>
    </citation>
    <scope>NUCLEOTIDE SEQUENCE</scope>
    <source>
        <strain evidence="2">PNUSAS009347</strain>
        <strain evidence="1">PNUSAS047157</strain>
    </source>
</reference>
<dbReference type="RefSeq" id="WP_064198762.1">
    <property type="nucleotide sequence ID" value="NZ_JAXDDV010000004.1"/>
</dbReference>
<name>A0A5V5QH70_SALER</name>
<evidence type="ECO:0000313" key="1">
    <source>
        <dbReference type="EMBL" id="EBO6372474.1"/>
    </source>
</evidence>
<dbReference type="EMBL" id="AAGQIV010000017">
    <property type="protein sequence ID" value="EBQ8522487.1"/>
    <property type="molecule type" value="Genomic_DNA"/>
</dbReference>
<organism evidence="2">
    <name type="scientific">Salmonella enterica</name>
    <name type="common">Salmonella choleraesuis</name>
    <dbReference type="NCBI Taxonomy" id="28901"/>
    <lineage>
        <taxon>Bacteria</taxon>
        <taxon>Pseudomonadati</taxon>
        <taxon>Pseudomonadota</taxon>
        <taxon>Gammaproteobacteria</taxon>
        <taxon>Enterobacterales</taxon>
        <taxon>Enterobacteriaceae</taxon>
        <taxon>Salmonella</taxon>
    </lineage>
</organism>
<sequence>MKVNWLKERLTKAKQDSQLWSAFIGAMEDVWNETVEPVLTRISNRKSFFTMASEDMDTRIAEYGRFFVITENDKARRPMLLAQRLDEVHFKGTVRPIEQTFWREFGTIPVTWEPLYAPADIEKHPYGSYFATKAEFPTAQAQFGEFFLTSRGLVVVNQNKLYQVYGSLDKDGAVKKLLSDFDTVIAQLLPLHIVFDGVSFQLSAVFPEVAEILNCLSTDVSVIEGVYVTEGMADMLSRSDTSCQVDNISLNAIPNRTAEKQLHLDVTPLDAWPLDYHLQPV</sequence>
<comment type="caution">
    <text evidence="2">The sequence shown here is derived from an EMBL/GenBank/DDBJ whole genome shotgun (WGS) entry which is preliminary data.</text>
</comment>
<gene>
    <name evidence="2" type="ORF">B6G93_10990</name>
    <name evidence="1" type="ORF">DWC72_17840</name>
</gene>
<accession>A0A5V5QH70</accession>